<reference evidence="1 2" key="1">
    <citation type="submission" date="2019-10" db="EMBL/GenBank/DDBJ databases">
        <title>Isolation and characterization of Methanoculleus sp. Wushi-C6 from a hot spring well.</title>
        <authorList>
            <person name="Chen S.-C."/>
            <person name="Lan Z.-H."/>
            <person name="You Y.-T."/>
            <person name="Lai M.-C."/>
        </authorList>
    </citation>
    <scope>NUCLEOTIDE SEQUENCE [LARGE SCALE GENOMIC DNA]</scope>
    <source>
        <strain evidence="1 2">Wushi-C6</strain>
    </source>
</reference>
<dbReference type="Gene3D" id="3.40.390.10">
    <property type="entry name" value="Collagenase (Catalytic Domain)"/>
    <property type="match status" value="1"/>
</dbReference>
<organism evidence="1 2">
    <name type="scientific">Methanoculleus caldifontis</name>
    <dbReference type="NCBI Taxonomy" id="2651577"/>
    <lineage>
        <taxon>Archaea</taxon>
        <taxon>Methanobacteriati</taxon>
        <taxon>Methanobacteriota</taxon>
        <taxon>Stenosarchaea group</taxon>
        <taxon>Methanomicrobia</taxon>
        <taxon>Methanomicrobiales</taxon>
        <taxon>Methanomicrobiaceae</taxon>
        <taxon>Methanoculleus</taxon>
    </lineage>
</organism>
<comment type="caution">
    <text evidence="1">The sequence shown here is derived from an EMBL/GenBank/DDBJ whole genome shotgun (WGS) entry which is preliminary data.</text>
</comment>
<gene>
    <name evidence="1" type="ORF">F8E02_00535</name>
</gene>
<proteinExistence type="predicted"/>
<evidence type="ECO:0000313" key="2">
    <source>
        <dbReference type="Proteomes" id="UP001281203"/>
    </source>
</evidence>
<sequence>MDPRFRARLVAAIILLIVVCSIFSVSPVAGFRLENRDGSGTEAALAEALVLQQSTKIRDEYMENLTVYIDSRNEKFRQQDASDNASGVSGLYAPDENAIYIRSDRQPERADDVFVQQVGYRVYHTMGFDKSTVLPDLEADAGTYLTRITPPPGEERQAAVFAEAFMLYHTSPALLEEDAPGIYAYMDLLVKNGGDYASIDGLYIGQA</sequence>
<evidence type="ECO:0000313" key="1">
    <source>
        <dbReference type="EMBL" id="MDV2480514.1"/>
    </source>
</evidence>
<accession>A0ABU3WXH8</accession>
<protein>
    <submittedName>
        <fullName evidence="1">Uncharacterized protein</fullName>
    </submittedName>
</protein>
<dbReference type="EMBL" id="WBKO01000001">
    <property type="protein sequence ID" value="MDV2480514.1"/>
    <property type="molecule type" value="Genomic_DNA"/>
</dbReference>
<keyword evidence="2" id="KW-1185">Reference proteome</keyword>
<dbReference type="RefSeq" id="WP_317063487.1">
    <property type="nucleotide sequence ID" value="NZ_WBKO01000001.1"/>
</dbReference>
<dbReference type="InterPro" id="IPR024079">
    <property type="entry name" value="MetalloPept_cat_dom_sf"/>
</dbReference>
<dbReference type="Proteomes" id="UP001281203">
    <property type="component" value="Unassembled WGS sequence"/>
</dbReference>
<name>A0ABU3WXH8_9EURY</name>